<dbReference type="SMART" id="SM00729">
    <property type="entry name" value="Elp3"/>
    <property type="match status" value="1"/>
</dbReference>
<organism evidence="18 19">
    <name type="scientific">Methanorbis rubei</name>
    <dbReference type="NCBI Taxonomy" id="3028300"/>
    <lineage>
        <taxon>Archaea</taxon>
        <taxon>Methanobacteriati</taxon>
        <taxon>Methanobacteriota</taxon>
        <taxon>Stenosarchaea group</taxon>
        <taxon>Methanomicrobia</taxon>
        <taxon>Methanomicrobiales</taxon>
        <taxon>Methanocorpusculaceae</taxon>
        <taxon>Methanorbis</taxon>
    </lineage>
</organism>
<feature type="domain" description="TRAM" evidence="15">
    <location>
        <begin position="357"/>
        <end position="417"/>
    </location>
</feature>
<keyword evidence="9" id="KW-0819">tRNA processing</keyword>
<comment type="cofactor">
    <cofactor evidence="1">
        <name>[4Fe-4S] cluster</name>
        <dbReference type="ChEBI" id="CHEBI:49883"/>
    </cofactor>
</comment>
<dbReference type="InterPro" id="IPR013848">
    <property type="entry name" value="Methylthiotransferase_N"/>
</dbReference>
<evidence type="ECO:0000256" key="12">
    <source>
        <dbReference type="ARBA" id="ARBA00023014"/>
    </source>
</evidence>
<accession>A0AAE4MG29</accession>
<comment type="caution">
    <text evidence="18">The sequence shown here is derived from an EMBL/GenBank/DDBJ whole genome shotgun (WGS) entry which is preliminary data.</text>
</comment>
<protein>
    <recommendedName>
        <fullName evidence="5">Probable threonylcarbamoyladenosine tRNA methylthiotransferase</fullName>
        <ecNumber evidence="4">2.8.4.5</ecNumber>
    </recommendedName>
    <alternativeName>
        <fullName evidence="13">tRNA-t(6)A37 methylthiotransferase</fullName>
    </alternativeName>
</protein>
<evidence type="ECO:0000259" key="15">
    <source>
        <dbReference type="PROSITE" id="PS50926"/>
    </source>
</evidence>
<dbReference type="InterPro" id="IPR002792">
    <property type="entry name" value="TRAM_dom"/>
</dbReference>
<evidence type="ECO:0000256" key="3">
    <source>
        <dbReference type="ARBA" id="ARBA00008616"/>
    </source>
</evidence>
<evidence type="ECO:0000256" key="8">
    <source>
        <dbReference type="ARBA" id="ARBA00022691"/>
    </source>
</evidence>
<dbReference type="PROSITE" id="PS51449">
    <property type="entry name" value="MTTASE_N"/>
    <property type="match status" value="1"/>
</dbReference>
<keyword evidence="11" id="KW-0408">Iron</keyword>
<evidence type="ECO:0000313" key="19">
    <source>
        <dbReference type="Proteomes" id="UP001283212"/>
    </source>
</evidence>
<dbReference type="InterPro" id="IPR005839">
    <property type="entry name" value="Methylthiotransferase"/>
</dbReference>
<evidence type="ECO:0000256" key="6">
    <source>
        <dbReference type="ARBA" id="ARBA00022485"/>
    </source>
</evidence>
<dbReference type="AlphaFoldDB" id="A0AAE4MG29"/>
<dbReference type="PANTHER" id="PTHR11918:SF45">
    <property type="entry name" value="THREONYLCARBAMOYLADENOSINE TRNA METHYLTHIOTRANSFERASE"/>
    <property type="match status" value="1"/>
</dbReference>
<keyword evidence="6" id="KW-0004">4Fe-4S</keyword>
<keyword evidence="19" id="KW-1185">Reference proteome</keyword>
<dbReference type="SFLD" id="SFLDG01082">
    <property type="entry name" value="B12-binding_domain_containing"/>
    <property type="match status" value="1"/>
</dbReference>
<evidence type="ECO:0000259" key="17">
    <source>
        <dbReference type="PROSITE" id="PS51918"/>
    </source>
</evidence>
<proteinExistence type="inferred from homology"/>
<dbReference type="InterPro" id="IPR058240">
    <property type="entry name" value="rSAM_sf"/>
</dbReference>
<comment type="function">
    <text evidence="2">Catalyzes the methylthiolation of N6-threonylcarbamoyladenosine (t(6)A), leading to the formation of 2-methylthio-N6-threonylcarbamoyladenosine (ms(2)t(6)A) at position 37 in tRNAs that read codons beginning with adenine.</text>
</comment>
<dbReference type="InterPro" id="IPR006638">
    <property type="entry name" value="Elp3/MiaA/NifB-like_rSAM"/>
</dbReference>
<evidence type="ECO:0000256" key="14">
    <source>
        <dbReference type="ARBA" id="ARBA00051661"/>
    </source>
</evidence>
<dbReference type="InterPro" id="IPR023404">
    <property type="entry name" value="rSAM_horseshoe"/>
</dbReference>
<dbReference type="RefSeq" id="WP_338096748.1">
    <property type="nucleotide sequence ID" value="NZ_JAWDKB010000007.1"/>
</dbReference>
<evidence type="ECO:0000256" key="5">
    <source>
        <dbReference type="ARBA" id="ARBA00021508"/>
    </source>
</evidence>
<keyword evidence="10" id="KW-0479">Metal-binding</keyword>
<dbReference type="SUPFAM" id="SSF102114">
    <property type="entry name" value="Radical SAM enzymes"/>
    <property type="match status" value="1"/>
</dbReference>
<evidence type="ECO:0000256" key="4">
    <source>
        <dbReference type="ARBA" id="ARBA00013273"/>
    </source>
</evidence>
<dbReference type="InterPro" id="IPR038135">
    <property type="entry name" value="Methylthiotransferase_N_sf"/>
</dbReference>
<evidence type="ECO:0000259" key="16">
    <source>
        <dbReference type="PROSITE" id="PS51449"/>
    </source>
</evidence>
<dbReference type="SFLD" id="SFLDS00029">
    <property type="entry name" value="Radical_SAM"/>
    <property type="match status" value="1"/>
</dbReference>
<gene>
    <name evidence="18" type="primary">miaB_2</name>
    <name evidence="18" type="ORF">McpCs1_16520</name>
</gene>
<dbReference type="PROSITE" id="PS01278">
    <property type="entry name" value="MTTASE_RADICAL"/>
    <property type="match status" value="1"/>
</dbReference>
<feature type="domain" description="Radical SAM core" evidence="17">
    <location>
        <begin position="123"/>
        <end position="355"/>
    </location>
</feature>
<comment type="catalytic activity">
    <reaction evidence="14">
        <text>N(6)-L-threonylcarbamoyladenosine(37) in tRNA + (sulfur carrier)-SH + AH2 + 2 S-adenosyl-L-methionine = 2-methylsulfanyl-N(6)-L-threonylcarbamoyladenosine(37) in tRNA + (sulfur carrier)-H + 5'-deoxyadenosine + L-methionine + A + S-adenosyl-L-homocysteine + 2 H(+)</text>
        <dbReference type="Rhea" id="RHEA:37075"/>
        <dbReference type="Rhea" id="RHEA-COMP:10163"/>
        <dbReference type="Rhea" id="RHEA-COMP:11092"/>
        <dbReference type="Rhea" id="RHEA-COMP:14737"/>
        <dbReference type="Rhea" id="RHEA-COMP:14739"/>
        <dbReference type="ChEBI" id="CHEBI:13193"/>
        <dbReference type="ChEBI" id="CHEBI:15378"/>
        <dbReference type="ChEBI" id="CHEBI:17319"/>
        <dbReference type="ChEBI" id="CHEBI:17499"/>
        <dbReference type="ChEBI" id="CHEBI:29917"/>
        <dbReference type="ChEBI" id="CHEBI:57844"/>
        <dbReference type="ChEBI" id="CHEBI:57856"/>
        <dbReference type="ChEBI" id="CHEBI:59789"/>
        <dbReference type="ChEBI" id="CHEBI:64428"/>
        <dbReference type="ChEBI" id="CHEBI:74418"/>
        <dbReference type="ChEBI" id="CHEBI:74420"/>
        <dbReference type="EC" id="2.8.4.5"/>
    </reaction>
</comment>
<dbReference type="FunFam" id="3.80.30.20:FF:000002">
    <property type="entry name" value="threonylcarbamoyladenosine tRNA methylthiotransferase isoform X2"/>
    <property type="match status" value="1"/>
</dbReference>
<dbReference type="PROSITE" id="PS50926">
    <property type="entry name" value="TRAM"/>
    <property type="match status" value="1"/>
</dbReference>
<sequence length="418" mass="45856">MDSTALTAAALDRLKNVRLYAETYGCTYNAGDTEKIIEIAKAQGCTVVDTAEDADAVLINTCIVVDKTEKHMYERMNLFAGKTLIITGCLPGISIERVLEACPDAGIIDPDLIHSCYREVGTVSSGDHAVLQIARGCNGHCTYCITRLARGKLVSFSEEDIVTQAERFVEAGVAEIQLTAQDVSSWGMDMTSGRRLPDLLRSLCKIPGEFHIRVGMANPDTLLPILDDFLDALTDPKIFLFLHVPVQSGSDAVLKTMGRRYTSAEYEEICKRSRERFPDIRISTDYIAGFSGETDADGKASVDQILSTKPGKVNITRFSVRPGTPAAKMKKLPEPIKKERSRALTNAANQVYDANNEAWIGRVVDAVVTEAVRAGSVTARDRTYQNIVVMQEIPLGTKIPVEITGHRRHYLLGRVASE</sequence>
<reference evidence="18 19" key="1">
    <citation type="submission" date="2023-06" db="EMBL/GenBank/DDBJ databases">
        <title>Genome sequence of Methancorpusculaceae sp. Cs1.</title>
        <authorList>
            <person name="Protasov E."/>
            <person name="Platt K."/>
            <person name="Poehlein A."/>
            <person name="Daniel R."/>
            <person name="Brune A."/>
        </authorList>
    </citation>
    <scope>NUCLEOTIDE SEQUENCE [LARGE SCALE GENOMIC DNA]</scope>
    <source>
        <strain evidence="18 19">Cs1</strain>
    </source>
</reference>
<keyword evidence="12" id="KW-0411">Iron-sulfur</keyword>
<name>A0AAE4MG29_9EURY</name>
<evidence type="ECO:0000256" key="11">
    <source>
        <dbReference type="ARBA" id="ARBA00023004"/>
    </source>
</evidence>
<evidence type="ECO:0000256" key="10">
    <source>
        <dbReference type="ARBA" id="ARBA00022723"/>
    </source>
</evidence>
<evidence type="ECO:0000256" key="1">
    <source>
        <dbReference type="ARBA" id="ARBA00001966"/>
    </source>
</evidence>
<dbReference type="GO" id="GO:0051539">
    <property type="term" value="F:4 iron, 4 sulfur cluster binding"/>
    <property type="evidence" value="ECO:0007669"/>
    <property type="project" value="UniProtKB-KW"/>
</dbReference>
<dbReference type="CDD" id="cd01335">
    <property type="entry name" value="Radical_SAM"/>
    <property type="match status" value="1"/>
</dbReference>
<feature type="domain" description="MTTase N-terminal" evidence="16">
    <location>
        <begin position="17"/>
        <end position="125"/>
    </location>
</feature>
<dbReference type="Proteomes" id="UP001283212">
    <property type="component" value="Unassembled WGS sequence"/>
</dbReference>
<dbReference type="Pfam" id="PF00919">
    <property type="entry name" value="UPF0004"/>
    <property type="match status" value="1"/>
</dbReference>
<evidence type="ECO:0000313" key="18">
    <source>
        <dbReference type="EMBL" id="MDV0444250.1"/>
    </source>
</evidence>
<dbReference type="Gene3D" id="3.80.30.20">
    <property type="entry name" value="tm_1862 like domain"/>
    <property type="match status" value="1"/>
</dbReference>
<dbReference type="InterPro" id="IPR007197">
    <property type="entry name" value="rSAM"/>
</dbReference>
<keyword evidence="8" id="KW-0949">S-adenosyl-L-methionine</keyword>
<evidence type="ECO:0000256" key="2">
    <source>
        <dbReference type="ARBA" id="ARBA00002399"/>
    </source>
</evidence>
<dbReference type="PROSITE" id="PS51918">
    <property type="entry name" value="RADICAL_SAM"/>
    <property type="match status" value="1"/>
</dbReference>
<dbReference type="EC" id="2.8.4.5" evidence="4"/>
<keyword evidence="7 18" id="KW-0808">Transferase</keyword>
<dbReference type="Pfam" id="PF04055">
    <property type="entry name" value="Radical_SAM"/>
    <property type="match status" value="1"/>
</dbReference>
<evidence type="ECO:0000256" key="13">
    <source>
        <dbReference type="ARBA" id="ARBA00031213"/>
    </source>
</evidence>
<dbReference type="GO" id="GO:0035598">
    <property type="term" value="F:tRNA (N(6)-L-threonylcarbamoyladenosine(37)-C(2))-methylthiotransferase activity"/>
    <property type="evidence" value="ECO:0007669"/>
    <property type="project" value="UniProtKB-EC"/>
</dbReference>
<evidence type="ECO:0000256" key="7">
    <source>
        <dbReference type="ARBA" id="ARBA00022679"/>
    </source>
</evidence>
<dbReference type="GO" id="GO:0046872">
    <property type="term" value="F:metal ion binding"/>
    <property type="evidence" value="ECO:0007669"/>
    <property type="project" value="UniProtKB-KW"/>
</dbReference>
<dbReference type="NCBIfam" id="TIGR00089">
    <property type="entry name" value="MiaB/RimO family radical SAM methylthiotransferase"/>
    <property type="match status" value="1"/>
</dbReference>
<dbReference type="InterPro" id="IPR020612">
    <property type="entry name" value="Methylthiotransferase_CS"/>
</dbReference>
<dbReference type="Gene3D" id="3.40.50.12160">
    <property type="entry name" value="Methylthiotransferase, N-terminal domain"/>
    <property type="match status" value="1"/>
</dbReference>
<dbReference type="PANTHER" id="PTHR11918">
    <property type="entry name" value="RADICAL SAM PROTEINS"/>
    <property type="match status" value="1"/>
</dbReference>
<comment type="similarity">
    <text evidence="3">Belongs to the methylthiotransferase family. CDKAL1 subfamily.</text>
</comment>
<dbReference type="EMBL" id="JAWDKB010000007">
    <property type="protein sequence ID" value="MDV0444250.1"/>
    <property type="molecule type" value="Genomic_DNA"/>
</dbReference>
<evidence type="ECO:0000256" key="9">
    <source>
        <dbReference type="ARBA" id="ARBA00022694"/>
    </source>
</evidence>